<keyword evidence="4 7" id="KW-1133">Transmembrane helix</keyword>
<keyword evidence="11" id="KW-1185">Reference proteome</keyword>
<evidence type="ECO:0008006" key="12">
    <source>
        <dbReference type="Google" id="ProtNLM"/>
    </source>
</evidence>
<feature type="transmembrane region" description="Helical" evidence="7">
    <location>
        <begin position="330"/>
        <end position="352"/>
    </location>
</feature>
<evidence type="ECO:0000313" key="11">
    <source>
        <dbReference type="Proteomes" id="UP000635565"/>
    </source>
</evidence>
<keyword evidence="3 7" id="KW-0812">Transmembrane</keyword>
<dbReference type="Proteomes" id="UP000635565">
    <property type="component" value="Unassembled WGS sequence"/>
</dbReference>
<dbReference type="EMBL" id="BNJJ01000037">
    <property type="protein sequence ID" value="GHO89450.1"/>
    <property type="molecule type" value="Genomic_DNA"/>
</dbReference>
<reference evidence="10 11" key="1">
    <citation type="journal article" date="2021" name="Int. J. Syst. Evol. Microbiol.">
        <title>Reticulibacter mediterranei gen. nov., sp. nov., within the new family Reticulibacteraceae fam. nov., and Ktedonospora formicarum gen. nov., sp. nov., Ktedonobacter robiniae sp. nov., Dictyobacter formicarum sp. nov. and Dictyobacter arantiisoli sp. nov., belonging to the class Ktedonobacteria.</title>
        <authorList>
            <person name="Yabe S."/>
            <person name="Zheng Y."/>
            <person name="Wang C.M."/>
            <person name="Sakai Y."/>
            <person name="Abe K."/>
            <person name="Yokota A."/>
            <person name="Donadio S."/>
            <person name="Cavaletti L."/>
            <person name="Monciardini P."/>
        </authorList>
    </citation>
    <scope>NUCLEOTIDE SEQUENCE [LARGE SCALE GENOMIC DNA]</scope>
    <source>
        <strain evidence="10 11">SOSP1-9</strain>
    </source>
</reference>
<gene>
    <name evidence="10" type="ORF">KSZ_74560</name>
</gene>
<evidence type="ECO:0000256" key="5">
    <source>
        <dbReference type="ARBA" id="ARBA00023136"/>
    </source>
</evidence>
<evidence type="ECO:0000256" key="2">
    <source>
        <dbReference type="ARBA" id="ARBA00022475"/>
    </source>
</evidence>
<dbReference type="PANTHER" id="PTHR30572:SF9">
    <property type="entry name" value="ABC TRANSPORTER PERMEASE PROTEIN"/>
    <property type="match status" value="1"/>
</dbReference>
<evidence type="ECO:0000256" key="1">
    <source>
        <dbReference type="ARBA" id="ARBA00004651"/>
    </source>
</evidence>
<evidence type="ECO:0000256" key="4">
    <source>
        <dbReference type="ARBA" id="ARBA00022989"/>
    </source>
</evidence>
<dbReference type="PANTHER" id="PTHR30572">
    <property type="entry name" value="MEMBRANE COMPONENT OF TRANSPORTER-RELATED"/>
    <property type="match status" value="1"/>
</dbReference>
<dbReference type="RefSeq" id="WP_201366986.1">
    <property type="nucleotide sequence ID" value="NZ_BNJJ01000037.1"/>
</dbReference>
<keyword evidence="5 7" id="KW-0472">Membrane</keyword>
<feature type="domain" description="ABC3 transporter permease C-terminal" evidence="8">
    <location>
        <begin position="287"/>
        <end position="437"/>
    </location>
</feature>
<dbReference type="InterPro" id="IPR003838">
    <property type="entry name" value="ABC3_permease_C"/>
</dbReference>
<organism evidence="10 11">
    <name type="scientific">Dictyobacter formicarum</name>
    <dbReference type="NCBI Taxonomy" id="2778368"/>
    <lineage>
        <taxon>Bacteria</taxon>
        <taxon>Bacillati</taxon>
        <taxon>Chloroflexota</taxon>
        <taxon>Ktedonobacteria</taxon>
        <taxon>Ktedonobacterales</taxon>
        <taxon>Dictyobacteraceae</taxon>
        <taxon>Dictyobacter</taxon>
    </lineage>
</organism>
<keyword evidence="2" id="KW-1003">Cell membrane</keyword>
<comment type="caution">
    <text evidence="10">The sequence shown here is derived from an EMBL/GenBank/DDBJ whole genome shotgun (WGS) entry which is preliminary data.</text>
</comment>
<dbReference type="Pfam" id="PF02687">
    <property type="entry name" value="FtsX"/>
    <property type="match status" value="1"/>
</dbReference>
<evidence type="ECO:0000259" key="8">
    <source>
        <dbReference type="Pfam" id="PF02687"/>
    </source>
</evidence>
<evidence type="ECO:0000256" key="6">
    <source>
        <dbReference type="SAM" id="MobiDB-lite"/>
    </source>
</evidence>
<dbReference type="InterPro" id="IPR025857">
    <property type="entry name" value="MacB_PCD"/>
</dbReference>
<feature type="transmembrane region" description="Helical" evidence="7">
    <location>
        <begin position="285"/>
        <end position="306"/>
    </location>
</feature>
<comment type="subcellular location">
    <subcellularLocation>
        <location evidence="1">Cell membrane</location>
        <topology evidence="1">Multi-pass membrane protein</topology>
    </subcellularLocation>
</comment>
<feature type="region of interest" description="Disordered" evidence="6">
    <location>
        <begin position="65"/>
        <end position="91"/>
    </location>
</feature>
<protein>
    <recommendedName>
        <fullName evidence="12">ABC3 transporter permease protein domain-containing protein</fullName>
    </recommendedName>
</protein>
<feature type="transmembrane region" description="Helical" evidence="7">
    <location>
        <begin position="18"/>
        <end position="38"/>
    </location>
</feature>
<proteinExistence type="predicted"/>
<evidence type="ECO:0000259" key="9">
    <source>
        <dbReference type="Pfam" id="PF12704"/>
    </source>
</evidence>
<name>A0ABQ3VU12_9CHLR</name>
<sequence>MHIVPPSMKNILPSSGRFILLVTLLGMSLMFVAAMLSLSNNSQQELALVHKQVGTKITISYATPDAGSAQQSNTGPNGPGSFGNPPKPIPNTIVTTVKHTQGVVDVQQSLVRSDTDANVQGTLITAPNGQRINAPVSVTGIASDATTFTIMQGITPTLVGGRHFRNSDAGGAVAMMSQALAQTNQLHIGSTFTLNGTTLTLIGLYTTSNELADSSMVLPLETMQRVFHVGGVDSLTATAASYEQADDVAARLRSTLGQSFTIVTETAQYRTVFDALRLAQQSIRVTLIASFIIAAAVIVFAVLMLVRERTAEIAVLKTIGASHWQVVRQFWIEILVMSTLAAFLAVLLLLLLGPFVTHLFDIDASSLAASSTQPAGAIFMQTVGGPGVTTAANPLSSVHLEAATLNAQSLSVIIGVGMGLALLTSLIPTWSVSHIKPAIVLRKG</sequence>
<evidence type="ECO:0000256" key="7">
    <source>
        <dbReference type="SAM" id="Phobius"/>
    </source>
</evidence>
<accession>A0ABQ3VU12</accession>
<feature type="domain" description="MacB-like periplasmic core" evidence="9">
    <location>
        <begin position="23"/>
        <end position="254"/>
    </location>
</feature>
<evidence type="ECO:0000256" key="3">
    <source>
        <dbReference type="ARBA" id="ARBA00022692"/>
    </source>
</evidence>
<evidence type="ECO:0000313" key="10">
    <source>
        <dbReference type="EMBL" id="GHO89450.1"/>
    </source>
</evidence>
<dbReference type="Pfam" id="PF12704">
    <property type="entry name" value="MacB_PCD"/>
    <property type="match status" value="1"/>
</dbReference>
<feature type="transmembrane region" description="Helical" evidence="7">
    <location>
        <begin position="410"/>
        <end position="433"/>
    </location>
</feature>
<dbReference type="InterPro" id="IPR050250">
    <property type="entry name" value="Macrolide_Exporter_MacB"/>
</dbReference>